<proteinExistence type="predicted"/>
<name>A0AA85EQ20_9TREM</name>
<evidence type="ECO:0000313" key="4">
    <source>
        <dbReference type="WBParaSite" id="SRDH1_18010.1"/>
    </source>
</evidence>
<dbReference type="WBParaSite" id="SRDH1_18010.1">
    <property type="protein sequence ID" value="SRDH1_18010.1"/>
    <property type="gene ID" value="SRDH1_18010"/>
</dbReference>
<dbReference type="Proteomes" id="UP000050792">
    <property type="component" value="Unassembled WGS sequence"/>
</dbReference>
<protein>
    <recommendedName>
        <fullName evidence="2">Trematode PH-like domain-containing protein</fullName>
    </recommendedName>
</protein>
<accession>A0AA85EQ20</accession>
<feature type="domain" description="Trematode PH-like" evidence="2">
    <location>
        <begin position="35"/>
        <end position="163"/>
    </location>
</feature>
<dbReference type="AlphaFoldDB" id="A0AA85EQ20"/>
<sequence>MPQTYSKYNNNNNITINNNHHDNNKEISKIIDNKTRQLLFFQCYIKLIKQKFLKNNEIFTENNAIYLLEKYIKKNYKKSKCITYFLIDRIRIKQKNFIGIKPFRKEIIYREIKHFFIFPNYPKLFMLCIIDENKNKRSYELYQCMNYNDVCIICNLTYKASIDIYNILHDTISLKQITSISRSSTNNHYSKQGIHDSRLNSLSNEVYKSRDRHLGIIKPVEDIVIHEPIHHNEKKDDYNSNLIVNYSKTYSVHNNNEKYLIKGELPKSTSNIPKQIKDSTFSDDLQLYRPKFYSLHNVCSNTSEFIIPEINMTKNNVHSDYSVRKLFPIPYNNNNNNKNNEKRQIYMTDNKLFEQKPLTLTSFSTLSSLSTFDEECDLDKYLHTKQDMFSTNYHLNSKFGDVRRNSLFPSQNLNRPLDSNNSISMLKTFTMDSGKNLYCRKKDLNICQDYMNVNMNDYDDNHLENKLRKCKSNVDIRSADMTYLCFDPVAGIRINNEGPIYMYMARYNSTLVSPSHDFADPETY</sequence>
<dbReference type="InterPro" id="IPR057376">
    <property type="entry name" value="PH_trem"/>
</dbReference>
<reference evidence="4" key="2">
    <citation type="submission" date="2023-11" db="UniProtKB">
        <authorList>
            <consortium name="WormBaseParasite"/>
        </authorList>
    </citation>
    <scope>IDENTIFICATION</scope>
</reference>
<evidence type="ECO:0000313" key="3">
    <source>
        <dbReference type="Proteomes" id="UP000050792"/>
    </source>
</evidence>
<evidence type="ECO:0000259" key="2">
    <source>
        <dbReference type="Pfam" id="PF25356"/>
    </source>
</evidence>
<dbReference type="Pfam" id="PF25356">
    <property type="entry name" value="PH_trem"/>
    <property type="match status" value="1"/>
</dbReference>
<organism evidence="3 4">
    <name type="scientific">Schistosoma rodhaini</name>
    <dbReference type="NCBI Taxonomy" id="6188"/>
    <lineage>
        <taxon>Eukaryota</taxon>
        <taxon>Metazoa</taxon>
        <taxon>Spiralia</taxon>
        <taxon>Lophotrochozoa</taxon>
        <taxon>Platyhelminthes</taxon>
        <taxon>Trematoda</taxon>
        <taxon>Digenea</taxon>
        <taxon>Strigeidida</taxon>
        <taxon>Schistosomatoidea</taxon>
        <taxon>Schistosomatidae</taxon>
        <taxon>Schistosoma</taxon>
    </lineage>
</organism>
<feature type="compositionally biased region" description="Low complexity" evidence="1">
    <location>
        <begin position="9"/>
        <end position="18"/>
    </location>
</feature>
<keyword evidence="3" id="KW-1185">Reference proteome</keyword>
<evidence type="ECO:0000256" key="1">
    <source>
        <dbReference type="SAM" id="MobiDB-lite"/>
    </source>
</evidence>
<feature type="region of interest" description="Disordered" evidence="1">
    <location>
        <begin position="1"/>
        <end position="20"/>
    </location>
</feature>
<reference evidence="3" key="1">
    <citation type="submission" date="2022-06" db="EMBL/GenBank/DDBJ databases">
        <authorList>
            <person name="Berger JAMES D."/>
            <person name="Berger JAMES D."/>
        </authorList>
    </citation>
    <scope>NUCLEOTIDE SEQUENCE [LARGE SCALE GENOMIC DNA]</scope>
</reference>